<keyword evidence="2" id="KW-1185">Reference proteome</keyword>
<dbReference type="Proteomes" id="UP000826656">
    <property type="component" value="Unassembled WGS sequence"/>
</dbReference>
<gene>
    <name evidence="1" type="ORF">KY290_016742</name>
</gene>
<accession>A0ABQ7V9A9</accession>
<evidence type="ECO:0000313" key="2">
    <source>
        <dbReference type="Proteomes" id="UP000826656"/>
    </source>
</evidence>
<proteinExistence type="predicted"/>
<reference evidence="1 2" key="1">
    <citation type="journal article" date="2021" name="bioRxiv">
        <title>Chromosome-scale and haplotype-resolved genome assembly of a tetraploid potato cultivar.</title>
        <authorList>
            <person name="Sun H."/>
            <person name="Jiao W.-B."/>
            <person name="Krause K."/>
            <person name="Campoy J.A."/>
            <person name="Goel M."/>
            <person name="Folz-Donahue K."/>
            <person name="Kukat C."/>
            <person name="Huettel B."/>
            <person name="Schneeberger K."/>
        </authorList>
    </citation>
    <scope>NUCLEOTIDE SEQUENCE [LARGE SCALE GENOMIC DNA]</scope>
    <source>
        <strain evidence="1">SolTubOtavaFocal</strain>
        <tissue evidence="1">Leaves</tissue>
    </source>
</reference>
<protein>
    <submittedName>
        <fullName evidence="1">Uncharacterized protein</fullName>
    </submittedName>
</protein>
<name>A0ABQ7V9A9_SOLTU</name>
<dbReference type="EMBL" id="JAIVGD010000013">
    <property type="protein sequence ID" value="KAH0760669.1"/>
    <property type="molecule type" value="Genomic_DNA"/>
</dbReference>
<evidence type="ECO:0000313" key="1">
    <source>
        <dbReference type="EMBL" id="KAH0760669.1"/>
    </source>
</evidence>
<organism evidence="1 2">
    <name type="scientific">Solanum tuberosum</name>
    <name type="common">Potato</name>
    <dbReference type="NCBI Taxonomy" id="4113"/>
    <lineage>
        <taxon>Eukaryota</taxon>
        <taxon>Viridiplantae</taxon>
        <taxon>Streptophyta</taxon>
        <taxon>Embryophyta</taxon>
        <taxon>Tracheophyta</taxon>
        <taxon>Spermatophyta</taxon>
        <taxon>Magnoliopsida</taxon>
        <taxon>eudicotyledons</taxon>
        <taxon>Gunneridae</taxon>
        <taxon>Pentapetalae</taxon>
        <taxon>asterids</taxon>
        <taxon>lamiids</taxon>
        <taxon>Solanales</taxon>
        <taxon>Solanaceae</taxon>
        <taxon>Solanoideae</taxon>
        <taxon>Solaneae</taxon>
        <taxon>Solanum</taxon>
    </lineage>
</organism>
<sequence>MATITVLIRHSGKWSEENCYVEYSIDGIVLKEYASYSDLVDLISVQLNVDLTKKCMKIKYTVEGNDTPMEIRNDMSVRVYVQLKKINTQFGVYPLCVSIFDIDIVYSDSGETSIEGDVLQLEYNQELIGTNDTLPIVPTFGDQPVDAFDGGNDLIITNRLQKEIMIDQIYMDKSTLKDVMEKYSIEKRFKFLVERSNSIRCKAELTKQYKLNSQLYSCMSI</sequence>
<comment type="caution">
    <text evidence="1">The sequence shown here is derived from an EMBL/GenBank/DDBJ whole genome shotgun (WGS) entry which is preliminary data.</text>
</comment>